<dbReference type="Proteomes" id="UP000602905">
    <property type="component" value="Unassembled WGS sequence"/>
</dbReference>
<dbReference type="SUPFAM" id="SSF69318">
    <property type="entry name" value="Integrin alpha N-terminal domain"/>
    <property type="match status" value="1"/>
</dbReference>
<evidence type="ECO:0000259" key="10">
    <source>
        <dbReference type="Pfam" id="PF05179"/>
    </source>
</evidence>
<keyword evidence="4" id="KW-0732">Signal</keyword>
<keyword evidence="5 9" id="KW-1133">Transmembrane helix</keyword>
<organism evidence="14 15">
    <name type="scientific">Rhizoctonia solani</name>
    <dbReference type="NCBI Taxonomy" id="456999"/>
    <lineage>
        <taxon>Eukaryota</taxon>
        <taxon>Fungi</taxon>
        <taxon>Dikarya</taxon>
        <taxon>Basidiomycota</taxon>
        <taxon>Agaricomycotina</taxon>
        <taxon>Agaricomycetes</taxon>
        <taxon>Cantharellales</taxon>
        <taxon>Ceratobasidiaceae</taxon>
        <taxon>Rhizoctonia</taxon>
    </lineage>
</organism>
<reference evidence="14" key="1">
    <citation type="submission" date="2020-09" db="EMBL/GenBank/DDBJ databases">
        <title>Comparative genome analyses of four rice-infecting Rhizoctonia solani isolates reveal extensive enrichment of homogalacturonan modification genes.</title>
        <authorList>
            <person name="Lee D.-Y."/>
            <person name="Jeon J."/>
            <person name="Kim K.-T."/>
            <person name="Cheong K."/>
            <person name="Song H."/>
            <person name="Choi G."/>
            <person name="Ko J."/>
            <person name="Opiyo S.O."/>
            <person name="Zuo S."/>
            <person name="Madhav S."/>
            <person name="Lee Y.-H."/>
            <person name="Wang G.-L."/>
        </authorList>
    </citation>
    <scope>NUCLEOTIDE SEQUENCE</scope>
    <source>
        <strain evidence="14">AG1-IA WGL</strain>
    </source>
</reference>
<keyword evidence="7" id="KW-0325">Glycoprotein</keyword>
<evidence type="ECO:0000256" key="1">
    <source>
        <dbReference type="ARBA" id="ARBA00004479"/>
    </source>
</evidence>
<dbReference type="Gene3D" id="3.40.50.11990">
    <property type="entry name" value="RNA polymerase II accessory factor, Cdc73 C-terminal domain"/>
    <property type="match status" value="1"/>
</dbReference>
<dbReference type="InterPro" id="IPR054413">
    <property type="entry name" value="LSO1/2"/>
</dbReference>
<dbReference type="GO" id="GO:0005886">
    <property type="term" value="C:plasma membrane"/>
    <property type="evidence" value="ECO:0007669"/>
    <property type="project" value="TreeGrafter"/>
</dbReference>
<dbReference type="InterPro" id="IPR028994">
    <property type="entry name" value="Integrin_alpha_N"/>
</dbReference>
<dbReference type="Pfam" id="PF22048">
    <property type="entry name" value="LSO1_2-like"/>
    <property type="match status" value="1"/>
</dbReference>
<evidence type="ECO:0000259" key="12">
    <source>
        <dbReference type="Pfam" id="PF22048"/>
    </source>
</evidence>
<dbReference type="InterPro" id="IPR013517">
    <property type="entry name" value="FG-GAP"/>
</dbReference>
<dbReference type="Pfam" id="PF06244">
    <property type="entry name" value="Ccdc124"/>
    <property type="match status" value="1"/>
</dbReference>
<dbReference type="PANTHER" id="PTHR13412:SF0">
    <property type="entry name" value="T-CELL IMMUNOMODULATORY PROTEIN"/>
    <property type="match status" value="1"/>
</dbReference>
<keyword evidence="6 9" id="KW-0472">Membrane</keyword>
<comment type="similarity">
    <text evidence="2">Belongs to the TIP family.</text>
</comment>
<evidence type="ECO:0000256" key="9">
    <source>
        <dbReference type="SAM" id="Phobius"/>
    </source>
</evidence>
<dbReference type="Pfam" id="PF23122">
    <property type="entry name" value="C2_ITFG1"/>
    <property type="match status" value="1"/>
</dbReference>
<dbReference type="InterPro" id="IPR031336">
    <property type="entry name" value="CDC73_C"/>
</dbReference>
<evidence type="ECO:0000313" key="14">
    <source>
        <dbReference type="EMBL" id="KAF8710947.1"/>
    </source>
</evidence>
<feature type="compositionally biased region" description="Low complexity" evidence="8">
    <location>
        <begin position="1134"/>
        <end position="1146"/>
    </location>
</feature>
<evidence type="ECO:0000256" key="3">
    <source>
        <dbReference type="ARBA" id="ARBA00022692"/>
    </source>
</evidence>
<feature type="domain" description="Cell division control protein 73 C-terminal" evidence="10">
    <location>
        <begin position="226"/>
        <end position="366"/>
    </location>
</feature>
<feature type="region of interest" description="Disordered" evidence="8">
    <location>
        <begin position="116"/>
        <end position="160"/>
    </location>
</feature>
<dbReference type="OrthoDB" id="10022113at2759"/>
<feature type="compositionally biased region" description="Low complexity" evidence="8">
    <location>
        <begin position="139"/>
        <end position="149"/>
    </location>
</feature>
<evidence type="ECO:0000259" key="11">
    <source>
        <dbReference type="Pfam" id="PF06244"/>
    </source>
</evidence>
<evidence type="ECO:0000256" key="8">
    <source>
        <dbReference type="SAM" id="MobiDB-lite"/>
    </source>
</evidence>
<proteinExistence type="inferred from homology"/>
<dbReference type="InterPro" id="IPR057089">
    <property type="entry name" value="C2_TIP"/>
</dbReference>
<feature type="transmembrane region" description="Helical" evidence="9">
    <location>
        <begin position="1021"/>
        <end position="1043"/>
    </location>
</feature>
<name>A0A8H7LZQ1_9AGAM</name>
<dbReference type="EMBL" id="JACYCD010000047">
    <property type="protein sequence ID" value="KAF8710947.1"/>
    <property type="molecule type" value="Genomic_DNA"/>
</dbReference>
<evidence type="ECO:0000259" key="13">
    <source>
        <dbReference type="Pfam" id="PF23122"/>
    </source>
</evidence>
<feature type="region of interest" description="Disordered" evidence="8">
    <location>
        <begin position="1056"/>
        <end position="1175"/>
    </location>
</feature>
<feature type="non-terminal residue" evidence="14">
    <location>
        <position position="1311"/>
    </location>
</feature>
<evidence type="ECO:0000256" key="4">
    <source>
        <dbReference type="ARBA" id="ARBA00022729"/>
    </source>
</evidence>
<dbReference type="PANTHER" id="PTHR13412">
    <property type="entry name" value="T-CELL IMMUNOMODULATORY PROTEIN HOMOLOG"/>
    <property type="match status" value="1"/>
</dbReference>
<evidence type="ECO:0000256" key="5">
    <source>
        <dbReference type="ARBA" id="ARBA00022989"/>
    </source>
</evidence>
<keyword evidence="3 9" id="KW-0812">Transmembrane</keyword>
<dbReference type="InterPro" id="IPR024881">
    <property type="entry name" value="Tip"/>
</dbReference>
<evidence type="ECO:0000256" key="2">
    <source>
        <dbReference type="ARBA" id="ARBA00006496"/>
    </source>
</evidence>
<comment type="subcellular location">
    <subcellularLocation>
        <location evidence="1">Membrane</location>
        <topology evidence="1">Single-pass type I membrane protein</topology>
    </subcellularLocation>
</comment>
<protein>
    <submittedName>
        <fullName evidence="14">Repeat Vibrio, Colwellia, Bradyrhizobium and Shewanella</fullName>
    </submittedName>
</protein>
<evidence type="ECO:0000256" key="7">
    <source>
        <dbReference type="ARBA" id="ARBA00023180"/>
    </source>
</evidence>
<dbReference type="InterPro" id="IPR054414">
    <property type="entry name" value="Ccdc124/Oxs1_C"/>
</dbReference>
<dbReference type="Pfam" id="PF05179">
    <property type="entry name" value="CDC73_C"/>
    <property type="match status" value="1"/>
</dbReference>
<feature type="domain" description="Coiled-coil" evidence="11">
    <location>
        <begin position="1190"/>
        <end position="1280"/>
    </location>
</feature>
<comment type="caution">
    <text evidence="14">The sequence shown here is derived from an EMBL/GenBank/DDBJ whole genome shotgun (WGS) entry which is preliminary data.</text>
</comment>
<sequence length="1311" mass="141621">MDVLGTLRDAISQQRPITFLEGTTPTTTLTAATTHIVLSPSLTVARNAPTRFKKDASSSATDPESAPGEFFTIEALLLAWTLKNAGGGDYIRQTKTKGVAGSVGITDRGRVVEWLEGKGDHPNVVGARSTTPPLPDSPSKPTSSAPASAPRREKREHPFNAADYEVCKRIKLQEIELKDRNSVLRGVKVNNFSNIKTLLASRQKPKEAVKDAPRPDAKVGAKKAKNMHPIIVIPSSPTSLITMYNVKKFLDEASFEPSEAAKSRMIREGNLKVEDVIAIVRRRTESEQPVKYYIVDSVEALSKFGQGGGGDPWDRVVCVLTTGQQWQFKPYKWSEPRQLFHNVKGMYIKWRNDTSQVKDWNVSTLEASLATPLFMSKSGVRARASFGAWSSPHPTPAPLDSAAALWPFPSKRFQSNGLILAGELGLQGVQGRVVAFGDLNGDQFLDLLTLSEDQKKVDAWVWDHNSFSFSRSTTVASFITGQIVNVVPADLNYDGRLDMLIMTIGKEGKQLDLSLHLGDGQGVNYSSPRTLPPSGLAHPIVLDSDGNMRLNMLGLDPDGNMKLWRNNDDTSGTFTLVDPPLPSQACKLADPHSSAVVDFNGDCLAGMPFGLDQDDTFQIWTRSPGSQGGYTFARGEKLPKGAGAVSFADMDRDGTLDIVFPVCKSFSSKTGVGLDCSVHIAYNKQIPLCPSAGGIPSGGSKSKCRSPGDLCVADEAFGFKFDQSAGDAYSVIPLNSILPNHDSLLLTDTSHNPPLPIPLRIGDANLDGYPDILAIAVDEAGVDRVPVLLFSVPGKDGPLISANALDSRGLEFSPHVQQLFGVSGNVSTMSSGTHHRRFFKSAKHGAEALAEITDARGVAFVDLDEDGTLDILVQRNGAQTGSRIAFIQNNFFQDAFFLKAIVLNGACPSGVCETSSGKYKPFGSTNPGASFKYTVLDTRGDRSAAFGTQLPQTGYQVLHTPYAFLGLGRTNNYIETLIAGSTSPQSSTTLEGVIPNSKLVLNPNADGTDWKRELFLRPGQWLWWVLFTLVAATIILLVVVMVLHINEKANLSIIAMPPKGGNAKKESGRAKKAENESKKQEAAVAAKEKKEAEEWSKGAKSSKAADDKAAKKAAEAARKAENARLLAEEETGMAAAKKAAPKAGSKGKAKPPPPKPAGPGALAAGGGLASVPADPVETIKPEINEPELVQSFAATGIDDALELLEVVNAKSDKASVGQQAAGIEKHPERRFKAAFEAYQERELPRLKEERPGLRLQQYKASFSDLMYKMFQKSPDNPFNQTLVSYDATKEDKVEALSKRKKELEDRLRESD</sequence>
<gene>
    <name evidence="14" type="ORF">RHS03_02550</name>
</gene>
<evidence type="ECO:0000313" key="15">
    <source>
        <dbReference type="Proteomes" id="UP000602905"/>
    </source>
</evidence>
<feature type="domain" description="LSO1/LSO2" evidence="12">
    <location>
        <begin position="1063"/>
        <end position="1130"/>
    </location>
</feature>
<feature type="compositionally biased region" description="Basic and acidic residues" evidence="8">
    <location>
        <begin position="1063"/>
        <end position="1122"/>
    </location>
</feature>
<evidence type="ECO:0000256" key="6">
    <source>
        <dbReference type="ARBA" id="ARBA00023136"/>
    </source>
</evidence>
<dbReference type="InterPro" id="IPR038103">
    <property type="entry name" value="CDC73_C_sf"/>
</dbReference>
<feature type="domain" description="T-cell immunomodulatory protein TIP C2" evidence="13">
    <location>
        <begin position="921"/>
        <end position="1015"/>
    </location>
</feature>
<accession>A0A8H7LZQ1</accession>
<dbReference type="Pfam" id="PF13517">
    <property type="entry name" value="FG-GAP_3"/>
    <property type="match status" value="1"/>
</dbReference>